<dbReference type="PANTHER" id="PTHR22893:SF91">
    <property type="entry name" value="NADPH DEHYDROGENASE 2-RELATED"/>
    <property type="match status" value="1"/>
</dbReference>
<name>A0A4T0G342_WALIC</name>
<reference evidence="2 3" key="1">
    <citation type="submission" date="2019-03" db="EMBL/GenBank/DDBJ databases">
        <title>Sequencing 23 genomes of Wallemia ichthyophaga.</title>
        <authorList>
            <person name="Gostincar C."/>
        </authorList>
    </citation>
    <scope>NUCLEOTIDE SEQUENCE [LARGE SCALE GENOMIC DNA]</scope>
    <source>
        <strain evidence="2 3">EXF-8621</strain>
    </source>
</reference>
<dbReference type="GO" id="GO:0010181">
    <property type="term" value="F:FMN binding"/>
    <property type="evidence" value="ECO:0007669"/>
    <property type="project" value="InterPro"/>
</dbReference>
<dbReference type="OMA" id="TGSADNY"/>
<gene>
    <name evidence="2" type="ORF">E3P90_03895</name>
</gene>
<proteinExistence type="predicted"/>
<dbReference type="Proteomes" id="UP000306954">
    <property type="component" value="Unassembled WGS sequence"/>
</dbReference>
<dbReference type="InterPro" id="IPR001155">
    <property type="entry name" value="OxRdtase_FMN_N"/>
</dbReference>
<dbReference type="AlphaFoldDB" id="A0A4T0G342"/>
<protein>
    <recommendedName>
        <fullName evidence="1">NADH:flavin oxidoreductase/NADH oxidase N-terminal domain-containing protein</fullName>
    </recommendedName>
</protein>
<dbReference type="InterPro" id="IPR045247">
    <property type="entry name" value="Oye-like"/>
</dbReference>
<dbReference type="SUPFAM" id="SSF51395">
    <property type="entry name" value="FMN-linked oxidoreductases"/>
    <property type="match status" value="1"/>
</dbReference>
<comment type="caution">
    <text evidence="2">The sequence shown here is derived from an EMBL/GenBank/DDBJ whole genome shotgun (WGS) entry which is preliminary data.</text>
</comment>
<evidence type="ECO:0000313" key="3">
    <source>
        <dbReference type="Proteomes" id="UP000306954"/>
    </source>
</evidence>
<accession>A0A4T0G342</accession>
<feature type="domain" description="NADH:flavin oxidoreductase/NADH oxidase N-terminal" evidence="1">
    <location>
        <begin position="6"/>
        <end position="329"/>
    </location>
</feature>
<dbReference type="EMBL" id="SPOF01000074">
    <property type="protein sequence ID" value="TIB07843.1"/>
    <property type="molecule type" value="Genomic_DNA"/>
</dbReference>
<dbReference type="Pfam" id="PF00724">
    <property type="entry name" value="Oxidored_FMN"/>
    <property type="match status" value="1"/>
</dbReference>
<dbReference type="Gene3D" id="3.20.20.70">
    <property type="entry name" value="Aldolase class I"/>
    <property type="match status" value="1"/>
</dbReference>
<dbReference type="PANTHER" id="PTHR22893">
    <property type="entry name" value="NADH OXIDOREDUCTASE-RELATED"/>
    <property type="match status" value="1"/>
</dbReference>
<evidence type="ECO:0000259" key="1">
    <source>
        <dbReference type="Pfam" id="PF00724"/>
    </source>
</evidence>
<organism evidence="2 3">
    <name type="scientific">Wallemia ichthyophaga</name>
    <dbReference type="NCBI Taxonomy" id="245174"/>
    <lineage>
        <taxon>Eukaryota</taxon>
        <taxon>Fungi</taxon>
        <taxon>Dikarya</taxon>
        <taxon>Basidiomycota</taxon>
        <taxon>Wallemiomycotina</taxon>
        <taxon>Wallemiomycetes</taxon>
        <taxon>Wallemiales</taxon>
        <taxon>Wallemiaceae</taxon>
        <taxon>Wallemia</taxon>
    </lineage>
</organism>
<dbReference type="GO" id="GO:0016491">
    <property type="term" value="F:oxidoreductase activity"/>
    <property type="evidence" value="ECO:0007669"/>
    <property type="project" value="InterPro"/>
</dbReference>
<sequence length="354" mass="40166">MSKYPSLFQKLAIGDFTLDHRVILAPLTRLRTHGKNGVPRNYVEDYYTQRTTKNGLLISEACIVADEAHGMDHAPGIYTQQQVDKWRSIVDAVHQRGGYFYNQIIALGRVADPAFLDSELKGPSEDIYKDRQVKELSVDDIHRFVGHFKQAAINAMQGANFDGVEIHCANGYLIDQFIQKQTNRRSDEYNAESLKLPKEILEAVVQAIGAHKTSVRMSPFSAWQGMRGEYEPFAQFKPWVEHIVCTYKNLAYVHFVDPPAGSPKEDFDKSDTLKQIVRNSGITVISNTDHTLETANARADKHDEGVAFGKLFISNPDLPQRAHNGWPLNENFDRTTFYGGTERGYTDYPFYKID</sequence>
<dbReference type="InterPro" id="IPR013785">
    <property type="entry name" value="Aldolase_TIM"/>
</dbReference>
<evidence type="ECO:0000313" key="2">
    <source>
        <dbReference type="EMBL" id="TIB07843.1"/>
    </source>
</evidence>